<dbReference type="AlphaFoldDB" id="A0A4V5TPD2"/>
<dbReference type="Proteomes" id="UP000309561">
    <property type="component" value="Unassembled WGS sequence"/>
</dbReference>
<name>A0A4V5TPD2_9BACT</name>
<protein>
    <submittedName>
        <fullName evidence="2">Uncharacterized protein</fullName>
    </submittedName>
</protein>
<comment type="caution">
    <text evidence="2">The sequence shown here is derived from an EMBL/GenBank/DDBJ whole genome shotgun (WGS) entry which is preliminary data.</text>
</comment>
<organism evidence="2 3">
    <name type="scientific">Sulfurimonas crateris</name>
    <dbReference type="NCBI Taxonomy" id="2574727"/>
    <lineage>
        <taxon>Bacteria</taxon>
        <taxon>Pseudomonadati</taxon>
        <taxon>Campylobacterota</taxon>
        <taxon>Epsilonproteobacteria</taxon>
        <taxon>Campylobacterales</taxon>
        <taxon>Sulfurimonadaceae</taxon>
        <taxon>Sulfurimonas</taxon>
    </lineage>
</organism>
<dbReference type="PROSITE" id="PS51257">
    <property type="entry name" value="PROKAR_LIPOPROTEIN"/>
    <property type="match status" value="1"/>
</dbReference>
<proteinExistence type="predicted"/>
<keyword evidence="3" id="KW-1185">Reference proteome</keyword>
<dbReference type="RefSeq" id="WP_137011146.1">
    <property type="nucleotide sequence ID" value="NZ_SZPX01000001.1"/>
</dbReference>
<dbReference type="OrthoDB" id="5334828at2"/>
<dbReference type="EMBL" id="SZPX01000001">
    <property type="protein sequence ID" value="TKI70873.1"/>
    <property type="molecule type" value="Genomic_DNA"/>
</dbReference>
<evidence type="ECO:0000313" key="2">
    <source>
        <dbReference type="EMBL" id="TKI70873.1"/>
    </source>
</evidence>
<sequence>MWKYILVASFLFSGCSYFEFNAAMCENIGPNDDPQKIEECRNYNEEEAQKAFDNTKSKPASDEDILEFKK</sequence>
<reference evidence="2 3" key="1">
    <citation type="submission" date="2019-04" db="EMBL/GenBank/DDBJ databases">
        <title>Sulfurimonas crateris sp. nov. a facultative anaerobic sulfur-oxidizing chemolithautotrophic bacterium isolated from a terrestrial mud vulcano.</title>
        <authorList>
            <person name="Ratnikova N.M."/>
            <person name="Slobodkin A.I."/>
            <person name="Merkel A.Y."/>
            <person name="Novikov A."/>
            <person name="Bonch-Osmolovskaya E.A."/>
            <person name="Slobodkina G.B."/>
        </authorList>
    </citation>
    <scope>NUCLEOTIDE SEQUENCE [LARGE SCALE GENOMIC DNA]</scope>
    <source>
        <strain evidence="2 3">SN118</strain>
    </source>
</reference>
<feature type="region of interest" description="Disordered" evidence="1">
    <location>
        <begin position="48"/>
        <end position="70"/>
    </location>
</feature>
<evidence type="ECO:0000313" key="3">
    <source>
        <dbReference type="Proteomes" id="UP000309561"/>
    </source>
</evidence>
<gene>
    <name evidence="2" type="ORF">FCU45_00335</name>
</gene>
<accession>A0A4V5TPD2</accession>
<evidence type="ECO:0000256" key="1">
    <source>
        <dbReference type="SAM" id="MobiDB-lite"/>
    </source>
</evidence>